<evidence type="ECO:0000313" key="1">
    <source>
        <dbReference type="EMBL" id="MFF0545866.1"/>
    </source>
</evidence>
<evidence type="ECO:0000313" key="2">
    <source>
        <dbReference type="Proteomes" id="UP001601444"/>
    </source>
</evidence>
<dbReference type="EMBL" id="JBIAMX010000016">
    <property type="protein sequence ID" value="MFF0545866.1"/>
    <property type="molecule type" value="Genomic_DNA"/>
</dbReference>
<proteinExistence type="predicted"/>
<dbReference type="Proteomes" id="UP001601444">
    <property type="component" value="Unassembled WGS sequence"/>
</dbReference>
<reference evidence="1 2" key="1">
    <citation type="submission" date="2024-10" db="EMBL/GenBank/DDBJ databases">
        <title>The Natural Products Discovery Center: Release of the First 8490 Sequenced Strains for Exploring Actinobacteria Biosynthetic Diversity.</title>
        <authorList>
            <person name="Kalkreuter E."/>
            <person name="Kautsar S.A."/>
            <person name="Yang D."/>
            <person name="Bader C.D."/>
            <person name="Teijaro C.N."/>
            <person name="Fluegel L."/>
            <person name="Davis C.M."/>
            <person name="Simpson J.R."/>
            <person name="Lauterbach L."/>
            <person name="Steele A.D."/>
            <person name="Gui C."/>
            <person name="Meng S."/>
            <person name="Li G."/>
            <person name="Viehrig K."/>
            <person name="Ye F."/>
            <person name="Su P."/>
            <person name="Kiefer A.F."/>
            <person name="Nichols A."/>
            <person name="Cepeda A.J."/>
            <person name="Yan W."/>
            <person name="Fan B."/>
            <person name="Jiang Y."/>
            <person name="Adhikari A."/>
            <person name="Zheng C.-J."/>
            <person name="Schuster L."/>
            <person name="Cowan T.M."/>
            <person name="Smanski M.J."/>
            <person name="Chevrette M.G."/>
            <person name="De Carvalho L.P.S."/>
            <person name="Shen B."/>
        </authorList>
    </citation>
    <scope>NUCLEOTIDE SEQUENCE [LARGE SCALE GENOMIC DNA]</scope>
    <source>
        <strain evidence="1 2">NPDC004045</strain>
    </source>
</reference>
<gene>
    <name evidence="1" type="ORF">ACFYTF_23795</name>
</gene>
<comment type="caution">
    <text evidence="1">The sequence shown here is derived from an EMBL/GenBank/DDBJ whole genome shotgun (WGS) entry which is preliminary data.</text>
</comment>
<organism evidence="1 2">
    <name type="scientific">Nocardia thailandica</name>
    <dbReference type="NCBI Taxonomy" id="257275"/>
    <lineage>
        <taxon>Bacteria</taxon>
        <taxon>Bacillati</taxon>
        <taxon>Actinomycetota</taxon>
        <taxon>Actinomycetes</taxon>
        <taxon>Mycobacteriales</taxon>
        <taxon>Nocardiaceae</taxon>
        <taxon>Nocardia</taxon>
    </lineage>
</organism>
<protein>
    <submittedName>
        <fullName evidence="1">Uncharacterized protein</fullName>
    </submittedName>
</protein>
<accession>A0ABW6PTV8</accession>
<name>A0ABW6PTV8_9NOCA</name>
<keyword evidence="2" id="KW-1185">Reference proteome</keyword>
<sequence length="75" mass="7754">MATIGTVYLTDNARGGMPEEIAGVVISSAGIRFADLTFADIGGASLAVIEALSATTEETVKLKIPTSSIAVIHYR</sequence>
<dbReference type="RefSeq" id="WP_387702297.1">
    <property type="nucleotide sequence ID" value="NZ_JBIAMX010000016.1"/>
</dbReference>